<organism evidence="3 4">
    <name type="scientific">Penicillium frequentans</name>
    <dbReference type="NCBI Taxonomy" id="3151616"/>
    <lineage>
        <taxon>Eukaryota</taxon>
        <taxon>Fungi</taxon>
        <taxon>Dikarya</taxon>
        <taxon>Ascomycota</taxon>
        <taxon>Pezizomycotina</taxon>
        <taxon>Eurotiomycetes</taxon>
        <taxon>Eurotiomycetidae</taxon>
        <taxon>Eurotiales</taxon>
        <taxon>Aspergillaceae</taxon>
        <taxon>Penicillium</taxon>
    </lineage>
</organism>
<dbReference type="GO" id="GO:0072330">
    <property type="term" value="P:monocarboxylic acid biosynthetic process"/>
    <property type="evidence" value="ECO:0007669"/>
    <property type="project" value="UniProtKB-ARBA"/>
</dbReference>
<dbReference type="PANTHER" id="PTHR48081">
    <property type="entry name" value="AB HYDROLASE SUPERFAMILY PROTEIN C4A8.06C"/>
    <property type="match status" value="1"/>
</dbReference>
<dbReference type="GO" id="GO:0017000">
    <property type="term" value="P:antibiotic biosynthetic process"/>
    <property type="evidence" value="ECO:0007669"/>
    <property type="project" value="UniProtKB-ARBA"/>
</dbReference>
<dbReference type="PANTHER" id="PTHR48081:SF8">
    <property type="entry name" value="ALPHA_BETA HYDROLASE FOLD-3 DOMAIN-CONTAINING PROTEIN-RELATED"/>
    <property type="match status" value="1"/>
</dbReference>
<evidence type="ECO:0000313" key="4">
    <source>
        <dbReference type="Proteomes" id="UP001220324"/>
    </source>
</evidence>
<accession>A0AAD6GA57</accession>
<evidence type="ECO:0000313" key="3">
    <source>
        <dbReference type="EMBL" id="KAJ5525876.1"/>
    </source>
</evidence>
<name>A0AAD6GA57_9EURO</name>
<dbReference type="InterPro" id="IPR013094">
    <property type="entry name" value="AB_hydrolase_3"/>
</dbReference>
<comment type="caution">
    <text evidence="3">The sequence shown here is derived from an EMBL/GenBank/DDBJ whole genome shotgun (WGS) entry which is preliminary data.</text>
</comment>
<dbReference type="InterPro" id="IPR029058">
    <property type="entry name" value="AB_hydrolase_fold"/>
</dbReference>
<dbReference type="InterPro" id="IPR050300">
    <property type="entry name" value="GDXG_lipolytic_enzyme"/>
</dbReference>
<gene>
    <name evidence="3" type="ORF">N7494_012526</name>
</gene>
<evidence type="ECO:0000256" key="1">
    <source>
        <dbReference type="ARBA" id="ARBA00022801"/>
    </source>
</evidence>
<dbReference type="EMBL" id="JAQIZZ010000008">
    <property type="protein sequence ID" value="KAJ5525876.1"/>
    <property type="molecule type" value="Genomic_DNA"/>
</dbReference>
<sequence>MASIDDPTTWQQFGELDEEFSLMMAAKVPRKFPPVDLSNLSSIRHAWSETCTYEMETALREHENEVTANQIYIPLDHNRSLRALVFKPKKLPVTGSPLVVLIHGGGFLFGVAEMEASTCVHVTRKLGCISISLDYPLAPEAKFPMAYEDVWAGLQWIAGNAADLCADVSKGFILGGTSSGGQLAATLSLWARDRGLKANLTGIYLNATSIVDPGAVPEEYKRMYFGNEEVERIRQVGLSSKTVAMFHEAVQPDTSSEVWSPLLWRNGHRNLPPTYFQVCGADIQRNDSLVYERVLRLENGIETKADIYPGLPHVFWYMYPAHSACVKFHEDTVNGIAWLLCRHT</sequence>
<dbReference type="GO" id="GO:0016787">
    <property type="term" value="F:hydrolase activity"/>
    <property type="evidence" value="ECO:0007669"/>
    <property type="project" value="UniProtKB-KW"/>
</dbReference>
<proteinExistence type="predicted"/>
<dbReference type="Pfam" id="PF07859">
    <property type="entry name" value="Abhydrolase_3"/>
    <property type="match status" value="1"/>
</dbReference>
<evidence type="ECO:0000259" key="2">
    <source>
        <dbReference type="Pfam" id="PF07859"/>
    </source>
</evidence>
<keyword evidence="1" id="KW-0378">Hydrolase</keyword>
<dbReference type="Proteomes" id="UP001220324">
    <property type="component" value="Unassembled WGS sequence"/>
</dbReference>
<feature type="domain" description="Alpha/beta hydrolase fold-3" evidence="2">
    <location>
        <begin position="99"/>
        <end position="316"/>
    </location>
</feature>
<dbReference type="Gene3D" id="3.40.50.1820">
    <property type="entry name" value="alpha/beta hydrolase"/>
    <property type="match status" value="1"/>
</dbReference>
<keyword evidence="4" id="KW-1185">Reference proteome</keyword>
<reference evidence="3 4" key="1">
    <citation type="journal article" date="2023" name="IMA Fungus">
        <title>Comparative genomic study of the Penicillium genus elucidates a diverse pangenome and 15 lateral gene transfer events.</title>
        <authorList>
            <person name="Petersen C."/>
            <person name="Sorensen T."/>
            <person name="Nielsen M.R."/>
            <person name="Sondergaard T.E."/>
            <person name="Sorensen J.L."/>
            <person name="Fitzpatrick D.A."/>
            <person name="Frisvad J.C."/>
            <person name="Nielsen K.L."/>
        </authorList>
    </citation>
    <scope>NUCLEOTIDE SEQUENCE [LARGE SCALE GENOMIC DNA]</scope>
    <source>
        <strain evidence="3 4">IBT 35679</strain>
    </source>
</reference>
<protein>
    <recommendedName>
        <fullName evidence="2">Alpha/beta hydrolase fold-3 domain-containing protein</fullName>
    </recommendedName>
</protein>
<dbReference type="AlphaFoldDB" id="A0AAD6GA57"/>
<dbReference type="SUPFAM" id="SSF53474">
    <property type="entry name" value="alpha/beta-Hydrolases"/>
    <property type="match status" value="1"/>
</dbReference>